<reference evidence="1" key="1">
    <citation type="submission" date="2019-08" db="EMBL/GenBank/DDBJ databases">
        <authorList>
            <person name="Kucharzyk K."/>
            <person name="Murdoch R.W."/>
            <person name="Higgins S."/>
            <person name="Loffler F."/>
        </authorList>
    </citation>
    <scope>NUCLEOTIDE SEQUENCE</scope>
</reference>
<proteinExistence type="predicted"/>
<organism evidence="1">
    <name type="scientific">bioreactor metagenome</name>
    <dbReference type="NCBI Taxonomy" id="1076179"/>
    <lineage>
        <taxon>unclassified sequences</taxon>
        <taxon>metagenomes</taxon>
        <taxon>ecological metagenomes</taxon>
    </lineage>
</organism>
<comment type="caution">
    <text evidence="1">The sequence shown here is derived from an EMBL/GenBank/DDBJ whole genome shotgun (WGS) entry which is preliminary data.</text>
</comment>
<dbReference type="PANTHER" id="PTHR37298:SF1">
    <property type="entry name" value="UPF0111 PROTEIN YKAA"/>
    <property type="match status" value="1"/>
</dbReference>
<protein>
    <submittedName>
        <fullName evidence="1">Uncharacterized protein</fullName>
    </submittedName>
</protein>
<name>A0A645IEK6_9ZZZZ</name>
<accession>A0A645IEK6</accession>
<dbReference type="EMBL" id="VSSQ01113308">
    <property type="protein sequence ID" value="MPN49761.1"/>
    <property type="molecule type" value="Genomic_DNA"/>
</dbReference>
<dbReference type="InterPro" id="IPR052912">
    <property type="entry name" value="UPF0111_domain"/>
</dbReference>
<dbReference type="PANTHER" id="PTHR37298">
    <property type="entry name" value="UPF0111 PROTEIN YKAA"/>
    <property type="match status" value="1"/>
</dbReference>
<gene>
    <name evidence="1" type="ORF">SDC9_197383</name>
</gene>
<evidence type="ECO:0000313" key="1">
    <source>
        <dbReference type="EMBL" id="MPN49761.1"/>
    </source>
</evidence>
<dbReference type="AlphaFoldDB" id="A0A645IEK6"/>
<dbReference type="Gene3D" id="1.20.58.220">
    <property type="entry name" value="Phosphate transport system protein phou homolog 2, domain 2"/>
    <property type="match status" value="1"/>
</dbReference>
<sequence length="76" mass="8811">MRTKQKVRKKVEQMHKLENQADELFNVSMAELFCRKDTVLTVEMVRVKEVYESLEATVDSLDDIGKLVRGIKIKNG</sequence>
<dbReference type="InterPro" id="IPR038078">
    <property type="entry name" value="PhoU-like_sf"/>
</dbReference>